<evidence type="ECO:0000313" key="1">
    <source>
        <dbReference type="EMBL" id="TGY76798.1"/>
    </source>
</evidence>
<dbReference type="EMBL" id="SRYB01000036">
    <property type="protein sequence ID" value="TGY76798.1"/>
    <property type="molecule type" value="Genomic_DNA"/>
</dbReference>
<dbReference type="Proteomes" id="UP000306319">
    <property type="component" value="Unassembled WGS sequence"/>
</dbReference>
<sequence length="453" mass="49019">METSKNISGQGIKIKESLDGVAVGQSSRTRAATVQASERPKPDTYIWGIYIMLLMISVIELFSASSAEVSGTNVYMPLIRHGIFLVLGLGLVLVLQNIHYGYYSRFAWFLALISFFLLLISNFIGIEINGAQRAINVAGFTIQPAEIVKLTVVVLLATILGRHQQPRGVSNQGMIEAAIVVVVFGGCLWKNGLTNTILLFGVSLSMFLIGGMKWKKFAMIVGIYILCGGVLYVMKYQNDKGSEFDTIGKTEIVSSNDRSKTHIGRVGRFIAGVHPNDPIDDYNRQVVFAKISQANGGIFGQGPGNSRESSRLPLAFSDYIYSIIVEDTGLVGGIILLVIYLFLLARAGRIAYKCSRAFPAFLIMGCAVLIVFQALVHMAIVTGLFPVSGQPLPLISKGGTSVLVMSAAIGIMLSVSRFAVTSGNKNAIKQELDELPEDMQAANFSGQINEATK</sequence>
<organism evidence="1 2">
    <name type="scientific">Lepagella muris</name>
    <dbReference type="NCBI Taxonomy" id="3032870"/>
    <lineage>
        <taxon>Bacteria</taxon>
        <taxon>Pseudomonadati</taxon>
        <taxon>Bacteroidota</taxon>
        <taxon>Bacteroidia</taxon>
        <taxon>Bacteroidales</taxon>
        <taxon>Muribaculaceae</taxon>
        <taxon>Lepagella</taxon>
    </lineage>
</organism>
<name>A0AC61RBK7_9BACT</name>
<evidence type="ECO:0000313" key="2">
    <source>
        <dbReference type="Proteomes" id="UP000306319"/>
    </source>
</evidence>
<reference evidence="1" key="1">
    <citation type="submission" date="2019-04" db="EMBL/GenBank/DDBJ databases">
        <title>Microbes associate with the intestines of laboratory mice.</title>
        <authorList>
            <person name="Navarre W."/>
            <person name="Wong E."/>
            <person name="Huang K."/>
            <person name="Tropini C."/>
            <person name="Ng K."/>
            <person name="Yu B."/>
        </authorList>
    </citation>
    <scope>NUCLEOTIDE SEQUENCE</scope>
    <source>
        <strain evidence="1">NM04_E33</strain>
    </source>
</reference>
<gene>
    <name evidence="1" type="ORF">E5331_17385</name>
</gene>
<comment type="caution">
    <text evidence="1">The sequence shown here is derived from an EMBL/GenBank/DDBJ whole genome shotgun (WGS) entry which is preliminary data.</text>
</comment>
<keyword evidence="2" id="KW-1185">Reference proteome</keyword>
<proteinExistence type="predicted"/>
<protein>
    <submittedName>
        <fullName evidence="1">FtsW/RodA/SpoVE family cell cycle protein</fullName>
    </submittedName>
</protein>
<accession>A0AC61RBK7</accession>